<keyword evidence="4" id="KW-1185">Reference proteome</keyword>
<comment type="caution">
    <text evidence="3">The sequence shown here is derived from an EMBL/GenBank/DDBJ whole genome shotgun (WGS) entry which is preliminary data.</text>
</comment>
<feature type="domain" description="Rab-GAP TBC" evidence="2">
    <location>
        <begin position="39"/>
        <end position="445"/>
    </location>
</feature>
<protein>
    <recommendedName>
        <fullName evidence="2">Rab-GAP TBC domain-containing protein</fullName>
    </recommendedName>
</protein>
<dbReference type="PANTHER" id="PTHR22957:SF27">
    <property type="entry name" value="TBC1 DOMAIN FAMILY MEMBER 13"/>
    <property type="match status" value="1"/>
</dbReference>
<feature type="compositionally biased region" description="Basic and acidic residues" evidence="1">
    <location>
        <begin position="88"/>
        <end position="101"/>
    </location>
</feature>
<dbReference type="Pfam" id="PF00566">
    <property type="entry name" value="RabGAP-TBC"/>
    <property type="match status" value="1"/>
</dbReference>
<gene>
    <name evidence="3" type="ORF">GLOIN_2v1789898</name>
</gene>
<dbReference type="PANTHER" id="PTHR22957">
    <property type="entry name" value="TBC1 DOMAIN FAMILY MEMBER GTPASE-ACTIVATING PROTEIN"/>
    <property type="match status" value="1"/>
</dbReference>
<dbReference type="VEuPathDB" id="FungiDB:RhiirFUN_007391"/>
<dbReference type="SUPFAM" id="SSF47923">
    <property type="entry name" value="Ypt/Rab-GAP domain of gyp1p"/>
    <property type="match status" value="2"/>
</dbReference>
<dbReference type="SMR" id="A0A2P4P086"/>
<dbReference type="PROSITE" id="PS50086">
    <property type="entry name" value="TBC_RABGAP"/>
    <property type="match status" value="1"/>
</dbReference>
<proteinExistence type="predicted"/>
<feature type="region of interest" description="Disordered" evidence="1">
    <location>
        <begin position="88"/>
        <end position="107"/>
    </location>
</feature>
<dbReference type="EMBL" id="AUPC02000495">
    <property type="protein sequence ID" value="POG58801.1"/>
    <property type="molecule type" value="Genomic_DNA"/>
</dbReference>
<organism evidence="3 4">
    <name type="scientific">Rhizophagus irregularis (strain DAOM 181602 / DAOM 197198 / MUCL 43194)</name>
    <name type="common">Arbuscular mycorrhizal fungus</name>
    <name type="synonym">Glomus intraradices</name>
    <dbReference type="NCBI Taxonomy" id="747089"/>
    <lineage>
        <taxon>Eukaryota</taxon>
        <taxon>Fungi</taxon>
        <taxon>Fungi incertae sedis</taxon>
        <taxon>Mucoromycota</taxon>
        <taxon>Glomeromycotina</taxon>
        <taxon>Glomeromycetes</taxon>
        <taxon>Glomerales</taxon>
        <taxon>Glomeraceae</taxon>
        <taxon>Rhizophagus</taxon>
    </lineage>
</organism>
<dbReference type="GO" id="GO:0006886">
    <property type="term" value="P:intracellular protein transport"/>
    <property type="evidence" value="ECO:0007669"/>
    <property type="project" value="TreeGrafter"/>
</dbReference>
<dbReference type="SMART" id="SM00164">
    <property type="entry name" value="TBC"/>
    <property type="match status" value="1"/>
</dbReference>
<dbReference type="GO" id="GO:0005096">
    <property type="term" value="F:GTPase activator activity"/>
    <property type="evidence" value="ECO:0007669"/>
    <property type="project" value="TreeGrafter"/>
</dbReference>
<accession>A0A2P4P086</accession>
<dbReference type="Gene3D" id="1.10.8.270">
    <property type="entry name" value="putative rabgap domain of human tbc1 domain family member 14 like domains"/>
    <property type="match status" value="1"/>
</dbReference>
<dbReference type="FunFam" id="1.10.472.80:FF:000048">
    <property type="entry name" value="TBC domain containing protein"/>
    <property type="match status" value="1"/>
</dbReference>
<dbReference type="Proteomes" id="UP000018888">
    <property type="component" value="Unassembled WGS sequence"/>
</dbReference>
<dbReference type="Gene3D" id="1.10.472.80">
    <property type="entry name" value="Ypt/Rab-GAP domain of gyp1p, domain 3"/>
    <property type="match status" value="1"/>
</dbReference>
<reference evidence="3 4" key="2">
    <citation type="journal article" date="2018" name="New Phytol.">
        <title>High intraspecific genome diversity in the model arbuscular mycorrhizal symbiont Rhizophagus irregularis.</title>
        <authorList>
            <person name="Chen E.C.H."/>
            <person name="Morin E."/>
            <person name="Beaudet D."/>
            <person name="Noel J."/>
            <person name="Yildirir G."/>
            <person name="Ndikumana S."/>
            <person name="Charron P."/>
            <person name="St-Onge C."/>
            <person name="Giorgi J."/>
            <person name="Kruger M."/>
            <person name="Marton T."/>
            <person name="Ropars J."/>
            <person name="Grigoriev I.V."/>
            <person name="Hainaut M."/>
            <person name="Henrissat B."/>
            <person name="Roux C."/>
            <person name="Martin F."/>
            <person name="Corradi N."/>
        </authorList>
    </citation>
    <scope>NUCLEOTIDE SEQUENCE [LARGE SCALE GENOMIC DNA]</scope>
    <source>
        <strain evidence="3 4">DAOM 197198</strain>
    </source>
</reference>
<dbReference type="InterPro" id="IPR035969">
    <property type="entry name" value="Rab-GAP_TBC_sf"/>
</dbReference>
<evidence type="ECO:0000313" key="4">
    <source>
        <dbReference type="Proteomes" id="UP000018888"/>
    </source>
</evidence>
<reference evidence="3 4" key="1">
    <citation type="journal article" date="2013" name="Proc. Natl. Acad. Sci. U.S.A.">
        <title>Genome of an arbuscular mycorrhizal fungus provides insight into the oldest plant symbiosis.</title>
        <authorList>
            <person name="Tisserant E."/>
            <person name="Malbreil M."/>
            <person name="Kuo A."/>
            <person name="Kohler A."/>
            <person name="Symeonidi A."/>
            <person name="Balestrini R."/>
            <person name="Charron P."/>
            <person name="Duensing N."/>
            <person name="Frei Dit Frey N."/>
            <person name="Gianinazzi-Pearson V."/>
            <person name="Gilbert L.B."/>
            <person name="Handa Y."/>
            <person name="Herr J.R."/>
            <person name="Hijri M."/>
            <person name="Koul R."/>
            <person name="Kawaguchi M."/>
            <person name="Krajinski F."/>
            <person name="Lammers P.J."/>
            <person name="Masclaux F.G."/>
            <person name="Murat C."/>
            <person name="Morin E."/>
            <person name="Ndikumana S."/>
            <person name="Pagni M."/>
            <person name="Petitpierre D."/>
            <person name="Requena N."/>
            <person name="Rosikiewicz P."/>
            <person name="Riley R."/>
            <person name="Saito K."/>
            <person name="San Clemente H."/>
            <person name="Shapiro H."/>
            <person name="van Tuinen D."/>
            <person name="Becard G."/>
            <person name="Bonfante P."/>
            <person name="Paszkowski U."/>
            <person name="Shachar-Hill Y.Y."/>
            <person name="Tuskan G.A."/>
            <person name="Young P.W."/>
            <person name="Sanders I.R."/>
            <person name="Henrissat B."/>
            <person name="Rensing S.A."/>
            <person name="Grigoriev I.V."/>
            <person name="Corradi N."/>
            <person name="Roux C."/>
            <person name="Martin F."/>
        </authorList>
    </citation>
    <scope>NUCLEOTIDE SEQUENCE [LARGE SCALE GENOMIC DNA]</scope>
    <source>
        <strain evidence="3 4">DAOM 197198</strain>
    </source>
</reference>
<evidence type="ECO:0000256" key="1">
    <source>
        <dbReference type="SAM" id="MobiDB-lite"/>
    </source>
</evidence>
<dbReference type="Gene3D" id="1.10.10.750">
    <property type="entry name" value="Ypt/Rab-GAP domain of gyp1p, domain 1"/>
    <property type="match status" value="1"/>
</dbReference>
<dbReference type="InterPro" id="IPR000195">
    <property type="entry name" value="Rab-GAP-TBC_dom"/>
</dbReference>
<evidence type="ECO:0000313" key="3">
    <source>
        <dbReference type="EMBL" id="POG58801.1"/>
    </source>
</evidence>
<dbReference type="AlphaFoldDB" id="A0A2P4P086"/>
<name>A0A2P4P086_RHIID</name>
<evidence type="ECO:0000259" key="2">
    <source>
        <dbReference type="PROSITE" id="PS50086"/>
    </source>
</evidence>
<sequence length="687" mass="78029">MDYKERLTQFEDILNTKNIDTEPTIDLYKFRHLCFRGIPDKPGIRQLSWKILLGYLPPDKRKWQSVLEEQRSTYYSFVRDLLADPSEEELKNPDVSSDDHPLNSSPNSKWAEYFADNSILEQIDKDVRRTLPDLAFFQLPVPHSPLSPLSPKLEAINRMNGARSPSLLETLDINDDSTSISNYSDSTLTIHSELDAEVAALEAQLSIISQPSSQFTSGNLYKGFSSMCSPKPIPLDLYSNRPSSPPPQPAVTPIPTRRSIFKRVQHLNKDFGVRGNSANTRPCSPASSCKSDGSIIRDDDCEVDLHWEAIERILFIYAKLNPGVGYVQGMNEILGPIYYTMANDSDEEGKAHAEADSFFVFTLLMSFIRDHFVRSLDTDEATGIGHTMKKLNRRLKTYAPDLWRDLERKSLYPTYYSFRWITVMLTQEFALPDVIRLWDSILSDRDDDFESTGGFEFLLDFCCAMLMCVKDELLTGSFSDNVKLLQNYPIQDPATVLRKAYSLRELRLLAKLNDEEDDELDEYSLTNFKGEDFNYYSSSGNEYYDNNDPSPGDSILETSGCFPVETTNTKFYNIRQRTSNNNHHLLRTQEVKVKGLAMLRKVQGVVSGRTSLNNFSTSRSSTTTYLRPNITKSNILSLQSKTTNNGLTSGLSLPTNYTNNKVNITNGMSGFANRLSNVWKKNITYTT</sequence>